<dbReference type="GO" id="GO:0005576">
    <property type="term" value="C:extracellular region"/>
    <property type="evidence" value="ECO:0007669"/>
    <property type="project" value="InterPro"/>
</dbReference>
<keyword evidence="4" id="KW-1185">Reference proteome</keyword>
<dbReference type="PROSITE" id="PS50940">
    <property type="entry name" value="CHIT_BIND_II"/>
    <property type="match status" value="1"/>
</dbReference>
<dbReference type="InterPro" id="IPR036508">
    <property type="entry name" value="Chitin-bd_dom_sf"/>
</dbReference>
<comment type="caution">
    <text evidence="3">The sequence shown here is derived from an EMBL/GenBank/DDBJ whole genome shotgun (WGS) entry which is preliminary data.</text>
</comment>
<name>A0AAW0UTD6_SCYPA</name>
<dbReference type="Proteomes" id="UP001487740">
    <property type="component" value="Unassembled WGS sequence"/>
</dbReference>
<sequence length="92" mass="9939">MKWSIVLVAVSLAVASGQTGKQCAADISAKCPPPGIGTEPVFFEVPEHCSQYCECSNGIAWLFVCARGTLWDTWIEECIADYLVDCGSRPNP</sequence>
<protein>
    <recommendedName>
        <fullName evidence="2">Chitin-binding type-2 domain-containing protein</fullName>
    </recommendedName>
</protein>
<dbReference type="AlphaFoldDB" id="A0AAW0UTD6"/>
<accession>A0AAW0UTD6</accession>
<dbReference type="GO" id="GO:0008061">
    <property type="term" value="F:chitin binding"/>
    <property type="evidence" value="ECO:0007669"/>
    <property type="project" value="InterPro"/>
</dbReference>
<proteinExistence type="predicted"/>
<gene>
    <name evidence="3" type="ORF">O3P69_000714</name>
</gene>
<evidence type="ECO:0000259" key="2">
    <source>
        <dbReference type="PROSITE" id="PS50940"/>
    </source>
</evidence>
<feature type="signal peptide" evidence="1">
    <location>
        <begin position="1"/>
        <end position="17"/>
    </location>
</feature>
<evidence type="ECO:0000313" key="4">
    <source>
        <dbReference type="Proteomes" id="UP001487740"/>
    </source>
</evidence>
<dbReference type="InterPro" id="IPR002557">
    <property type="entry name" value="Chitin-bd_dom"/>
</dbReference>
<dbReference type="EMBL" id="JARAKH010000007">
    <property type="protein sequence ID" value="KAK8402483.1"/>
    <property type="molecule type" value="Genomic_DNA"/>
</dbReference>
<feature type="chain" id="PRO_5043508578" description="Chitin-binding type-2 domain-containing protein" evidence="1">
    <location>
        <begin position="18"/>
        <end position="92"/>
    </location>
</feature>
<feature type="domain" description="Chitin-binding type-2" evidence="2">
    <location>
        <begin position="28"/>
        <end position="88"/>
    </location>
</feature>
<dbReference type="Pfam" id="PF01607">
    <property type="entry name" value="CBM_14"/>
    <property type="match status" value="1"/>
</dbReference>
<evidence type="ECO:0000313" key="3">
    <source>
        <dbReference type="EMBL" id="KAK8402483.1"/>
    </source>
</evidence>
<organism evidence="3 4">
    <name type="scientific">Scylla paramamosain</name>
    <name type="common">Mud crab</name>
    <dbReference type="NCBI Taxonomy" id="85552"/>
    <lineage>
        <taxon>Eukaryota</taxon>
        <taxon>Metazoa</taxon>
        <taxon>Ecdysozoa</taxon>
        <taxon>Arthropoda</taxon>
        <taxon>Crustacea</taxon>
        <taxon>Multicrustacea</taxon>
        <taxon>Malacostraca</taxon>
        <taxon>Eumalacostraca</taxon>
        <taxon>Eucarida</taxon>
        <taxon>Decapoda</taxon>
        <taxon>Pleocyemata</taxon>
        <taxon>Brachyura</taxon>
        <taxon>Eubrachyura</taxon>
        <taxon>Portunoidea</taxon>
        <taxon>Portunidae</taxon>
        <taxon>Portuninae</taxon>
        <taxon>Scylla</taxon>
    </lineage>
</organism>
<dbReference type="SUPFAM" id="SSF57625">
    <property type="entry name" value="Invertebrate chitin-binding proteins"/>
    <property type="match status" value="1"/>
</dbReference>
<reference evidence="3 4" key="1">
    <citation type="submission" date="2023-03" db="EMBL/GenBank/DDBJ databases">
        <title>High-quality genome of Scylla paramamosain provides insights in environmental adaptation.</title>
        <authorList>
            <person name="Zhang L."/>
        </authorList>
    </citation>
    <scope>NUCLEOTIDE SEQUENCE [LARGE SCALE GENOMIC DNA]</scope>
    <source>
        <strain evidence="3">LZ_2023a</strain>
        <tissue evidence="3">Muscle</tissue>
    </source>
</reference>
<evidence type="ECO:0000256" key="1">
    <source>
        <dbReference type="SAM" id="SignalP"/>
    </source>
</evidence>
<keyword evidence="1" id="KW-0732">Signal</keyword>
<dbReference type="Gene3D" id="2.170.140.10">
    <property type="entry name" value="Chitin binding domain"/>
    <property type="match status" value="1"/>
</dbReference>
<dbReference type="SMART" id="SM00494">
    <property type="entry name" value="ChtBD2"/>
    <property type="match status" value="1"/>
</dbReference>